<dbReference type="GeneID" id="24417138"/>
<dbReference type="PANTHER" id="PTHR46206:SF2">
    <property type="entry name" value="CYTOCHROME P450 MONOOXYGENASE AUSG-RELATED"/>
    <property type="match status" value="1"/>
</dbReference>
<keyword evidence="9" id="KW-0472">Membrane</keyword>
<dbReference type="InterPro" id="IPR002403">
    <property type="entry name" value="Cyt_P450_E_grp-IV"/>
</dbReference>
<evidence type="ECO:0000313" key="10">
    <source>
        <dbReference type="EMBL" id="EFQ36629.1"/>
    </source>
</evidence>
<protein>
    <submittedName>
        <fullName evidence="10">Trichothecene C-8 hydroxylase</fullName>
    </submittedName>
</protein>
<sequence>MLLRNRWLHEYFYTPQAWYIITAFVVILLTRLLRRSSSVDDIPLINPKKGWEITKSGAQRRFLKNARAMMDKALSDFPERPFRVFCGFGEVIILPAERINEIRNDHRFKFSLGPGPTLQYPGFEAANRCLDDVGLFDVIKLDLTRHLGNMTEAITDATGDAIKKIFHDSTEWRDIRLKQDVLQLIGRVSSRQFVGEELHGTDEWLKVSLDYANNIFVAAFFLGLVPPLLRPIAHWFIPQCRALRVGMREARKLSREILAKRRNDNEELRARGEPQVVYNDIFGWSEIRSGSQPHYDPAASLMALSILALHTTADLLCRTLLDLAERPELVEELRQEMIKALSDKGWKMDALHEMRLLDSVIKESLRLDPGALTSLSRVLDEEVRLSDGTVLPKGSQTLIPSYRQWDPALYENPDVYDPYRFLRMRQEKGKEKSSLLVSTTENFTSFGHGVLACPGRFFAASEIKIALVHLLLGYDFRPASGYKRQNVCFDFVEQFDPDSRICMRRRQVPVDLHRFARS</sequence>
<comment type="cofactor">
    <cofactor evidence="1 8">
        <name>heme</name>
        <dbReference type="ChEBI" id="CHEBI:30413"/>
    </cofactor>
</comment>
<feature type="transmembrane region" description="Helical" evidence="9">
    <location>
        <begin position="16"/>
        <end position="33"/>
    </location>
</feature>
<evidence type="ECO:0000256" key="8">
    <source>
        <dbReference type="PIRSR" id="PIRSR602403-1"/>
    </source>
</evidence>
<feature type="binding site" description="axial binding residue" evidence="8">
    <location>
        <position position="453"/>
    </location>
    <ligand>
        <name>heme</name>
        <dbReference type="ChEBI" id="CHEBI:30413"/>
    </ligand>
    <ligandPart>
        <name>Fe</name>
        <dbReference type="ChEBI" id="CHEBI:18248"/>
    </ligandPart>
</feature>
<dbReference type="VEuPathDB" id="FungiDB:GLRG_11774"/>
<dbReference type="PRINTS" id="PR00465">
    <property type="entry name" value="EP450IV"/>
</dbReference>
<evidence type="ECO:0000256" key="4">
    <source>
        <dbReference type="ARBA" id="ARBA00022723"/>
    </source>
</evidence>
<dbReference type="PANTHER" id="PTHR46206">
    <property type="entry name" value="CYTOCHROME P450"/>
    <property type="match status" value="1"/>
</dbReference>
<evidence type="ECO:0000256" key="6">
    <source>
        <dbReference type="ARBA" id="ARBA00023004"/>
    </source>
</evidence>
<dbReference type="AlphaFoldDB" id="E3R0J1"/>
<dbReference type="STRING" id="645133.E3R0J1"/>
<dbReference type="RefSeq" id="XP_008100649.1">
    <property type="nucleotide sequence ID" value="XM_008102458.1"/>
</dbReference>
<organism evidence="11">
    <name type="scientific">Colletotrichum graminicola (strain M1.001 / M2 / FGSC 10212)</name>
    <name type="common">Maize anthracnose fungus</name>
    <name type="synonym">Glomerella graminicola</name>
    <dbReference type="NCBI Taxonomy" id="645133"/>
    <lineage>
        <taxon>Eukaryota</taxon>
        <taxon>Fungi</taxon>
        <taxon>Dikarya</taxon>
        <taxon>Ascomycota</taxon>
        <taxon>Pezizomycotina</taxon>
        <taxon>Sordariomycetes</taxon>
        <taxon>Hypocreomycetidae</taxon>
        <taxon>Glomerellales</taxon>
        <taxon>Glomerellaceae</taxon>
        <taxon>Colletotrichum</taxon>
        <taxon>Colletotrichum graminicola species complex</taxon>
    </lineage>
</organism>
<dbReference type="GO" id="GO:0004497">
    <property type="term" value="F:monooxygenase activity"/>
    <property type="evidence" value="ECO:0007669"/>
    <property type="project" value="UniProtKB-KW"/>
</dbReference>
<dbReference type="HOGENOM" id="CLU_022195_0_3_1"/>
<dbReference type="InterPro" id="IPR001128">
    <property type="entry name" value="Cyt_P450"/>
</dbReference>
<name>E3R0J1_COLGM</name>
<keyword evidence="5" id="KW-0560">Oxidoreductase</keyword>
<dbReference type="Gene3D" id="1.10.630.10">
    <property type="entry name" value="Cytochrome P450"/>
    <property type="match status" value="1"/>
</dbReference>
<proteinExistence type="inferred from homology"/>
<dbReference type="GO" id="GO:0005506">
    <property type="term" value="F:iron ion binding"/>
    <property type="evidence" value="ECO:0007669"/>
    <property type="project" value="InterPro"/>
</dbReference>
<accession>E3R0J1</accession>
<keyword evidence="4 8" id="KW-0479">Metal-binding</keyword>
<reference evidence="11" key="1">
    <citation type="journal article" date="2012" name="Nat. Genet.">
        <title>Lifestyle transitions in plant pathogenic Colletotrichum fungi deciphered by genome and transcriptome analyses.</title>
        <authorList>
            <person name="O'Connell R.J."/>
            <person name="Thon M.R."/>
            <person name="Hacquard S."/>
            <person name="Amyotte S.G."/>
            <person name="Kleemann J."/>
            <person name="Torres M.F."/>
            <person name="Damm U."/>
            <person name="Buiate E.A."/>
            <person name="Epstein L."/>
            <person name="Alkan N."/>
            <person name="Altmueller J."/>
            <person name="Alvarado-Balderrama L."/>
            <person name="Bauser C.A."/>
            <person name="Becker C."/>
            <person name="Birren B.W."/>
            <person name="Chen Z."/>
            <person name="Choi J."/>
            <person name="Crouch J.A."/>
            <person name="Duvick J.P."/>
            <person name="Farman M.A."/>
            <person name="Gan P."/>
            <person name="Heiman D."/>
            <person name="Henrissat B."/>
            <person name="Howard R.J."/>
            <person name="Kabbage M."/>
            <person name="Koch C."/>
            <person name="Kracher B."/>
            <person name="Kubo Y."/>
            <person name="Law A.D."/>
            <person name="Lebrun M.-H."/>
            <person name="Lee Y.-H."/>
            <person name="Miyara I."/>
            <person name="Moore N."/>
            <person name="Neumann U."/>
            <person name="Nordstroem K."/>
            <person name="Panaccione D.G."/>
            <person name="Panstruga R."/>
            <person name="Place M."/>
            <person name="Proctor R.H."/>
            <person name="Prusky D."/>
            <person name="Rech G."/>
            <person name="Reinhardt R."/>
            <person name="Rollins J.A."/>
            <person name="Rounsley S."/>
            <person name="Schardl C.L."/>
            <person name="Schwartz D.C."/>
            <person name="Shenoy N."/>
            <person name="Shirasu K."/>
            <person name="Sikhakolli U.R."/>
            <person name="Stueber K."/>
            <person name="Sukno S.A."/>
            <person name="Sweigard J.A."/>
            <person name="Takano Y."/>
            <person name="Takahara H."/>
            <person name="Trail F."/>
            <person name="van der Does H.C."/>
            <person name="Voll L.M."/>
            <person name="Will I."/>
            <person name="Young S."/>
            <person name="Zeng Q."/>
            <person name="Zhang J."/>
            <person name="Zhou S."/>
            <person name="Dickman M.B."/>
            <person name="Schulze-Lefert P."/>
            <person name="Ver Loren van Themaat E."/>
            <person name="Ma L.-J."/>
            <person name="Vaillancourt L.J."/>
        </authorList>
    </citation>
    <scope>NUCLEOTIDE SEQUENCE [LARGE SCALE GENOMIC DNA]</scope>
    <source>
        <strain evidence="11">M1.001 / M2 / FGSC 10212</strain>
    </source>
</reference>
<dbReference type="eggNOG" id="KOG0157">
    <property type="taxonomic scope" value="Eukaryota"/>
</dbReference>
<keyword evidence="9" id="KW-1133">Transmembrane helix</keyword>
<keyword evidence="3 8" id="KW-0349">Heme</keyword>
<dbReference type="Pfam" id="PF00067">
    <property type="entry name" value="p450"/>
    <property type="match status" value="1"/>
</dbReference>
<dbReference type="SUPFAM" id="SSF48264">
    <property type="entry name" value="Cytochrome P450"/>
    <property type="match status" value="1"/>
</dbReference>
<gene>
    <name evidence="10" type="ORF">GLRG_11774</name>
</gene>
<dbReference type="InterPro" id="IPR036396">
    <property type="entry name" value="Cyt_P450_sf"/>
</dbReference>
<comment type="similarity">
    <text evidence="2">Belongs to the cytochrome P450 family.</text>
</comment>
<evidence type="ECO:0000256" key="1">
    <source>
        <dbReference type="ARBA" id="ARBA00001971"/>
    </source>
</evidence>
<evidence type="ECO:0000256" key="3">
    <source>
        <dbReference type="ARBA" id="ARBA00022617"/>
    </source>
</evidence>
<evidence type="ECO:0000256" key="5">
    <source>
        <dbReference type="ARBA" id="ARBA00023002"/>
    </source>
</evidence>
<evidence type="ECO:0000313" key="11">
    <source>
        <dbReference type="Proteomes" id="UP000008782"/>
    </source>
</evidence>
<evidence type="ECO:0000256" key="2">
    <source>
        <dbReference type="ARBA" id="ARBA00010617"/>
    </source>
</evidence>
<dbReference type="CDD" id="cd11041">
    <property type="entry name" value="CYP503A1-like"/>
    <property type="match status" value="1"/>
</dbReference>
<dbReference type="GO" id="GO:0020037">
    <property type="term" value="F:heme binding"/>
    <property type="evidence" value="ECO:0007669"/>
    <property type="project" value="InterPro"/>
</dbReference>
<dbReference type="Proteomes" id="UP000008782">
    <property type="component" value="Unassembled WGS sequence"/>
</dbReference>
<dbReference type="GO" id="GO:0016705">
    <property type="term" value="F:oxidoreductase activity, acting on paired donors, with incorporation or reduction of molecular oxygen"/>
    <property type="evidence" value="ECO:0007669"/>
    <property type="project" value="InterPro"/>
</dbReference>
<evidence type="ECO:0000256" key="9">
    <source>
        <dbReference type="SAM" id="Phobius"/>
    </source>
</evidence>
<dbReference type="OrthoDB" id="1844152at2759"/>
<keyword evidence="7" id="KW-0503">Monooxygenase</keyword>
<keyword evidence="6 8" id="KW-0408">Iron</keyword>
<keyword evidence="11" id="KW-1185">Reference proteome</keyword>
<dbReference type="EMBL" id="GG697447">
    <property type="protein sequence ID" value="EFQ36629.1"/>
    <property type="molecule type" value="Genomic_DNA"/>
</dbReference>
<keyword evidence="9" id="KW-0812">Transmembrane</keyword>
<evidence type="ECO:0000256" key="7">
    <source>
        <dbReference type="ARBA" id="ARBA00023033"/>
    </source>
</evidence>